<evidence type="ECO:0000256" key="2">
    <source>
        <dbReference type="SAM" id="MobiDB-lite"/>
    </source>
</evidence>
<comment type="similarity">
    <text evidence="1">Belongs to the CDV3 family.</text>
</comment>
<dbReference type="EMBL" id="CAJNRG010009259">
    <property type="protein sequence ID" value="CAF2111601.1"/>
    <property type="molecule type" value="Genomic_DNA"/>
</dbReference>
<comment type="caution">
    <text evidence="3">The sequence shown here is derived from an EMBL/GenBank/DDBJ whole genome shotgun (WGS) entry which is preliminary data.</text>
</comment>
<feature type="compositionally biased region" description="Acidic residues" evidence="2">
    <location>
        <begin position="108"/>
        <end position="117"/>
    </location>
</feature>
<feature type="compositionally biased region" description="Basic and acidic residues" evidence="2">
    <location>
        <begin position="145"/>
        <end position="181"/>
    </location>
</feature>
<feature type="region of interest" description="Disordered" evidence="2">
    <location>
        <begin position="80"/>
        <end position="117"/>
    </location>
</feature>
<dbReference type="PANTHER" id="PTHR16284">
    <property type="entry name" value="PROTEIN CDV3 HOMOLOG"/>
    <property type="match status" value="1"/>
</dbReference>
<organism evidence="3 5">
    <name type="scientific">Rotaria magnacalcarata</name>
    <dbReference type="NCBI Taxonomy" id="392030"/>
    <lineage>
        <taxon>Eukaryota</taxon>
        <taxon>Metazoa</taxon>
        <taxon>Spiralia</taxon>
        <taxon>Gnathifera</taxon>
        <taxon>Rotifera</taxon>
        <taxon>Eurotatoria</taxon>
        <taxon>Bdelloidea</taxon>
        <taxon>Philodinida</taxon>
        <taxon>Philodinidae</taxon>
        <taxon>Rotaria</taxon>
    </lineage>
</organism>
<evidence type="ECO:0000313" key="3">
    <source>
        <dbReference type="EMBL" id="CAF2111601.1"/>
    </source>
</evidence>
<evidence type="ECO:0000256" key="1">
    <source>
        <dbReference type="ARBA" id="ARBA00006062"/>
    </source>
</evidence>
<dbReference type="PANTHER" id="PTHR16284:SF13">
    <property type="entry name" value="PROTEIN CDV3 HOMOLOG"/>
    <property type="match status" value="1"/>
</dbReference>
<feature type="compositionally biased region" description="Basic residues" evidence="2">
    <location>
        <begin position="13"/>
        <end position="23"/>
    </location>
</feature>
<dbReference type="InterPro" id="IPR026806">
    <property type="entry name" value="CDV3"/>
</dbReference>
<dbReference type="Proteomes" id="UP000663842">
    <property type="component" value="Unassembled WGS sequence"/>
</dbReference>
<protein>
    <submittedName>
        <fullName evidence="3">Uncharacterized protein</fullName>
    </submittedName>
</protein>
<reference evidence="3" key="1">
    <citation type="submission" date="2021-02" db="EMBL/GenBank/DDBJ databases">
        <authorList>
            <person name="Nowell W R."/>
        </authorList>
    </citation>
    <scope>NUCLEOTIDE SEQUENCE</scope>
</reference>
<feature type="region of interest" description="Disordered" evidence="2">
    <location>
        <begin position="135"/>
        <end position="252"/>
    </location>
</feature>
<accession>A0A816UTC8</accession>
<dbReference type="AlphaFoldDB" id="A0A816UTC8"/>
<feature type="region of interest" description="Disordered" evidence="2">
    <location>
        <begin position="1"/>
        <end position="28"/>
    </location>
</feature>
<proteinExistence type="inferred from homology"/>
<gene>
    <name evidence="4" type="ORF">UXM345_LOCUS10266</name>
    <name evidence="3" type="ORF">XDN619_LOCUS20839</name>
</gene>
<evidence type="ECO:0000313" key="5">
    <source>
        <dbReference type="Proteomes" id="UP000663887"/>
    </source>
</evidence>
<dbReference type="EMBL" id="CAJOBF010000973">
    <property type="protein sequence ID" value="CAF3896001.1"/>
    <property type="molecule type" value="Genomic_DNA"/>
</dbReference>
<dbReference type="GO" id="GO:0005737">
    <property type="term" value="C:cytoplasm"/>
    <property type="evidence" value="ECO:0007669"/>
    <property type="project" value="TreeGrafter"/>
</dbReference>
<evidence type="ECO:0000313" key="4">
    <source>
        <dbReference type="EMBL" id="CAF3896001.1"/>
    </source>
</evidence>
<name>A0A816UTC8_9BILA</name>
<sequence length="252" mass="28743">MATNDDLDDFFKKKDRKGHKNKKQSGLLTNNQELLKQLEIVTSATSAFKENLYLDEDDEELQKNDEPVLVASVTEEIRKNPIKSNKNKIPNNTKTLREQEIINSEDGQQQDEWEDFESSALKYEQLRLKFAVGNNHDDDEYDYDENNHNDNDHNNDTTSDRNQQKDKPAWSTDQKKQEKETSVPIIAEKTVEDRPAPVKPTATGAYRPPALRGNSSSVTVVSGNPQRMAKKKEPNLASTDEFPTLESAVHKK</sequence>
<dbReference type="Pfam" id="PF15359">
    <property type="entry name" value="CDV3"/>
    <property type="match status" value="1"/>
</dbReference>
<feature type="compositionally biased region" description="Low complexity" evidence="2">
    <location>
        <begin position="82"/>
        <end position="94"/>
    </location>
</feature>
<dbReference type="Proteomes" id="UP000663887">
    <property type="component" value="Unassembled WGS sequence"/>
</dbReference>